<dbReference type="EMBL" id="GBRH01259315">
    <property type="protein sequence ID" value="JAD38580.1"/>
    <property type="molecule type" value="Transcribed_RNA"/>
</dbReference>
<evidence type="ECO:0000256" key="1">
    <source>
        <dbReference type="SAM" id="MobiDB-lite"/>
    </source>
</evidence>
<accession>A0A0A8ZPA2</accession>
<sequence>MKAVRVQSARWQGVIAVDRNRVERWVDVDGRMLDSAAQDPLVQPGRRRRRQLEWKK</sequence>
<name>A0A0A8ZPA2_ARUDO</name>
<reference evidence="2" key="1">
    <citation type="submission" date="2014-09" db="EMBL/GenBank/DDBJ databases">
        <authorList>
            <person name="Magalhaes I.L.F."/>
            <person name="Oliveira U."/>
            <person name="Santos F.R."/>
            <person name="Vidigal T.H.D.A."/>
            <person name="Brescovit A.D."/>
            <person name="Santos A.J."/>
        </authorList>
    </citation>
    <scope>NUCLEOTIDE SEQUENCE</scope>
    <source>
        <tissue evidence="2">Shoot tissue taken approximately 20 cm above the soil surface</tissue>
    </source>
</reference>
<dbReference type="AlphaFoldDB" id="A0A0A8ZPA2"/>
<reference evidence="2" key="2">
    <citation type="journal article" date="2015" name="Data Brief">
        <title>Shoot transcriptome of the giant reed, Arundo donax.</title>
        <authorList>
            <person name="Barrero R.A."/>
            <person name="Guerrero F.D."/>
            <person name="Moolhuijzen P."/>
            <person name="Goolsby J.A."/>
            <person name="Tidwell J."/>
            <person name="Bellgard S.E."/>
            <person name="Bellgard M.I."/>
        </authorList>
    </citation>
    <scope>NUCLEOTIDE SEQUENCE</scope>
    <source>
        <tissue evidence="2">Shoot tissue taken approximately 20 cm above the soil surface</tissue>
    </source>
</reference>
<evidence type="ECO:0000313" key="2">
    <source>
        <dbReference type="EMBL" id="JAD38580.1"/>
    </source>
</evidence>
<feature type="region of interest" description="Disordered" evidence="1">
    <location>
        <begin position="37"/>
        <end position="56"/>
    </location>
</feature>
<organism evidence="2">
    <name type="scientific">Arundo donax</name>
    <name type="common">Giant reed</name>
    <name type="synonym">Donax arundinaceus</name>
    <dbReference type="NCBI Taxonomy" id="35708"/>
    <lineage>
        <taxon>Eukaryota</taxon>
        <taxon>Viridiplantae</taxon>
        <taxon>Streptophyta</taxon>
        <taxon>Embryophyta</taxon>
        <taxon>Tracheophyta</taxon>
        <taxon>Spermatophyta</taxon>
        <taxon>Magnoliopsida</taxon>
        <taxon>Liliopsida</taxon>
        <taxon>Poales</taxon>
        <taxon>Poaceae</taxon>
        <taxon>PACMAD clade</taxon>
        <taxon>Arundinoideae</taxon>
        <taxon>Arundineae</taxon>
        <taxon>Arundo</taxon>
    </lineage>
</organism>
<proteinExistence type="predicted"/>
<protein>
    <submittedName>
        <fullName evidence="2">Uncharacterized protein</fullName>
    </submittedName>
</protein>